<dbReference type="Pfam" id="PF09580">
    <property type="entry name" value="Spore_YhcN_YlaJ"/>
    <property type="match status" value="1"/>
</dbReference>
<dbReference type="PROSITE" id="PS51257">
    <property type="entry name" value="PROKAR_LIPOPROTEIN"/>
    <property type="match status" value="1"/>
</dbReference>
<dbReference type="AlphaFoldDB" id="A0A2N0Z897"/>
<comment type="caution">
    <text evidence="3">The sequence shown here is derived from an EMBL/GenBank/DDBJ whole genome shotgun (WGS) entry which is preliminary data.</text>
</comment>
<feature type="compositionally biased region" description="Basic and acidic residues" evidence="1">
    <location>
        <begin position="76"/>
        <end position="97"/>
    </location>
</feature>
<sequence length="213" mass="24143">MNLNRKFIALPFAVIASISLTACGSNDNSLDHNRNSNNLSPVGYYSNENHDPHNTNIRIMNDDDGPVTELMDHSLGEEQSYRDGRFSRTDENYHGHISDVNPTRSSYYEAYDGNQMEQIINAAEQVESVDQATAATYDHKIIIGVLPAKDSDKEAVKQNVYKAVKPYTENKQVKIITNQSEFYRISVIDNNLRAGLPREEINENIEEIFNTIE</sequence>
<evidence type="ECO:0000256" key="2">
    <source>
        <dbReference type="SAM" id="SignalP"/>
    </source>
</evidence>
<protein>
    <recommendedName>
        <fullName evidence="5">Sporulation protein</fullName>
    </recommendedName>
</protein>
<evidence type="ECO:0000313" key="4">
    <source>
        <dbReference type="Proteomes" id="UP000233343"/>
    </source>
</evidence>
<gene>
    <name evidence="3" type="ORF">CWS20_27645</name>
</gene>
<accession>A0A2N0Z897</accession>
<evidence type="ECO:0008006" key="5">
    <source>
        <dbReference type="Google" id="ProtNLM"/>
    </source>
</evidence>
<keyword evidence="2" id="KW-0732">Signal</keyword>
<keyword evidence="4" id="KW-1185">Reference proteome</keyword>
<organism evidence="3 4">
    <name type="scientific">Cytobacillus horneckiae</name>
    <dbReference type="NCBI Taxonomy" id="549687"/>
    <lineage>
        <taxon>Bacteria</taxon>
        <taxon>Bacillati</taxon>
        <taxon>Bacillota</taxon>
        <taxon>Bacilli</taxon>
        <taxon>Bacillales</taxon>
        <taxon>Bacillaceae</taxon>
        <taxon>Cytobacillus</taxon>
    </lineage>
</organism>
<reference evidence="3 4" key="1">
    <citation type="journal article" date="2010" name="Int. J. Syst. Evol. Microbiol.">
        <title>Bacillus horneckiae sp. nov., isolated from a spacecraft-assembly clean room.</title>
        <authorList>
            <person name="Vaishampayan P."/>
            <person name="Probst A."/>
            <person name="Krishnamurthi S."/>
            <person name="Ghosh S."/>
            <person name="Osman S."/>
            <person name="McDowall A."/>
            <person name="Ruckmani A."/>
            <person name="Mayilraj S."/>
            <person name="Venkateswaran K."/>
        </authorList>
    </citation>
    <scope>NUCLEOTIDE SEQUENCE [LARGE SCALE GENOMIC DNA]</scope>
    <source>
        <strain evidence="4">1PO1SC</strain>
    </source>
</reference>
<dbReference type="Proteomes" id="UP000233343">
    <property type="component" value="Unassembled WGS sequence"/>
</dbReference>
<dbReference type="EMBL" id="PISD01000101">
    <property type="protein sequence ID" value="PKG25750.1"/>
    <property type="molecule type" value="Genomic_DNA"/>
</dbReference>
<dbReference type="InterPro" id="IPR019076">
    <property type="entry name" value="Spore_lipoprot_YhcN/YlaJ-like"/>
</dbReference>
<feature type="chain" id="PRO_5039611761" description="Sporulation protein" evidence="2">
    <location>
        <begin position="23"/>
        <end position="213"/>
    </location>
</feature>
<name>A0A2N0Z897_9BACI</name>
<feature type="region of interest" description="Disordered" evidence="1">
    <location>
        <begin position="76"/>
        <end position="100"/>
    </location>
</feature>
<feature type="signal peptide" evidence="2">
    <location>
        <begin position="1"/>
        <end position="22"/>
    </location>
</feature>
<proteinExistence type="predicted"/>
<evidence type="ECO:0000256" key="1">
    <source>
        <dbReference type="SAM" id="MobiDB-lite"/>
    </source>
</evidence>
<evidence type="ECO:0000313" key="3">
    <source>
        <dbReference type="EMBL" id="PKG25750.1"/>
    </source>
</evidence>